<reference evidence="3 4" key="1">
    <citation type="journal article" date="2020" name="Genome Biol. Evol.">
        <title>A new high-quality draft genome assembly of the Chinese cordyceps Ophiocordyceps sinensis.</title>
        <authorList>
            <person name="Shu R."/>
            <person name="Zhang J."/>
            <person name="Meng Q."/>
            <person name="Zhang H."/>
            <person name="Zhou G."/>
            <person name="Li M."/>
            <person name="Wu P."/>
            <person name="Zhao Y."/>
            <person name="Chen C."/>
            <person name="Qin Q."/>
        </authorList>
    </citation>
    <scope>NUCLEOTIDE SEQUENCE [LARGE SCALE GENOMIC DNA]</scope>
    <source>
        <strain evidence="3 4">IOZ07</strain>
    </source>
</reference>
<dbReference type="Proteomes" id="UP000557566">
    <property type="component" value="Unassembled WGS sequence"/>
</dbReference>
<evidence type="ECO:0000256" key="1">
    <source>
        <dbReference type="SAM" id="MobiDB-lite"/>
    </source>
</evidence>
<feature type="compositionally biased region" description="Acidic residues" evidence="1">
    <location>
        <begin position="186"/>
        <end position="205"/>
    </location>
</feature>
<keyword evidence="2" id="KW-0732">Signal</keyword>
<dbReference type="EMBL" id="JAAVMX010000002">
    <property type="protein sequence ID" value="KAF4512617.1"/>
    <property type="molecule type" value="Genomic_DNA"/>
</dbReference>
<comment type="caution">
    <text evidence="3">The sequence shown here is derived from an EMBL/GenBank/DDBJ whole genome shotgun (WGS) entry which is preliminary data.</text>
</comment>
<accession>A0A8H4PY96</accession>
<organism evidence="3 4">
    <name type="scientific">Ophiocordyceps sinensis</name>
    <dbReference type="NCBI Taxonomy" id="72228"/>
    <lineage>
        <taxon>Eukaryota</taxon>
        <taxon>Fungi</taxon>
        <taxon>Dikarya</taxon>
        <taxon>Ascomycota</taxon>
        <taxon>Pezizomycotina</taxon>
        <taxon>Sordariomycetes</taxon>
        <taxon>Hypocreomycetidae</taxon>
        <taxon>Hypocreales</taxon>
        <taxon>Ophiocordycipitaceae</taxon>
        <taxon>Ophiocordyceps</taxon>
    </lineage>
</organism>
<evidence type="ECO:0000256" key="2">
    <source>
        <dbReference type="SAM" id="SignalP"/>
    </source>
</evidence>
<feature type="signal peptide" evidence="2">
    <location>
        <begin position="1"/>
        <end position="16"/>
    </location>
</feature>
<evidence type="ECO:0000313" key="3">
    <source>
        <dbReference type="EMBL" id="KAF4512617.1"/>
    </source>
</evidence>
<sequence length="230" mass="24893">MVIGLLAVAAIPTVTGVGQAVSAQKRQNAAAKAQAKFHLAAMVRCRQGFRELGVCVLGGERLVVAEAAETQQQGQQGQQQRQQTAGHRFCGYYFPYPGPDQHQGLVSTVADDPPMLNWIYVDGQTGAVRHGARKDTVGHVIGPWGWSDDEAWLTLEGGPGGFVARREADEGGCVCWVVYWDPAAGGDDDDDDDDDDDGDGDDDVDERVVRLRRRPLLGVESRYVRDSAKA</sequence>
<proteinExistence type="predicted"/>
<protein>
    <submittedName>
        <fullName evidence="3">Uncharacterized protein</fullName>
    </submittedName>
</protein>
<dbReference type="PANTHER" id="PTHR38049:SF1">
    <property type="entry name" value="PROTEIN KINASE DOMAIN-CONTAINING PROTEIN"/>
    <property type="match status" value="1"/>
</dbReference>
<feature type="chain" id="PRO_5034432133" evidence="2">
    <location>
        <begin position="17"/>
        <end position="230"/>
    </location>
</feature>
<dbReference type="PANTHER" id="PTHR38049">
    <property type="entry name" value="RICIN B LECTIN DOMAIN-CONTAINING PROTEIN"/>
    <property type="match status" value="1"/>
</dbReference>
<gene>
    <name evidence="3" type="ORF">G6O67_001732</name>
</gene>
<evidence type="ECO:0000313" key="4">
    <source>
        <dbReference type="Proteomes" id="UP000557566"/>
    </source>
</evidence>
<dbReference type="AlphaFoldDB" id="A0A8H4PY96"/>
<keyword evidence="4" id="KW-1185">Reference proteome</keyword>
<dbReference type="OrthoDB" id="3928002at2759"/>
<feature type="region of interest" description="Disordered" evidence="1">
    <location>
        <begin position="184"/>
        <end position="206"/>
    </location>
</feature>
<name>A0A8H4PY96_9HYPO</name>